<evidence type="ECO:0000313" key="10">
    <source>
        <dbReference type="EMBL" id="CAK1600974.1"/>
    </source>
</evidence>
<dbReference type="InterPro" id="IPR001214">
    <property type="entry name" value="SET_dom"/>
</dbReference>
<dbReference type="Pfam" id="PF00096">
    <property type="entry name" value="zf-C2H2"/>
    <property type="match status" value="1"/>
</dbReference>
<dbReference type="AlphaFoldDB" id="A0AAV1M1A6"/>
<dbReference type="SUPFAM" id="SSF57667">
    <property type="entry name" value="beta-beta-alpha zinc fingers"/>
    <property type="match status" value="1"/>
</dbReference>
<feature type="domain" description="C2H2-type" evidence="9">
    <location>
        <begin position="232"/>
        <end position="259"/>
    </location>
</feature>
<keyword evidence="11" id="KW-1185">Reference proteome</keyword>
<gene>
    <name evidence="10" type="ORF">PARMNEM_LOCUS19664</name>
</gene>
<dbReference type="EMBL" id="CAVLGL010000126">
    <property type="protein sequence ID" value="CAK1600974.1"/>
    <property type="molecule type" value="Genomic_DNA"/>
</dbReference>
<evidence type="ECO:0000256" key="6">
    <source>
        <dbReference type="ARBA" id="ARBA00023242"/>
    </source>
</evidence>
<keyword evidence="3" id="KW-0677">Repeat</keyword>
<dbReference type="Gene3D" id="2.170.270.10">
    <property type="entry name" value="SET domain"/>
    <property type="match status" value="1"/>
</dbReference>
<protein>
    <recommendedName>
        <fullName evidence="9">C2H2-type domain-containing protein</fullName>
    </recommendedName>
</protein>
<dbReference type="PROSITE" id="PS00028">
    <property type="entry name" value="ZINC_FINGER_C2H2_1"/>
    <property type="match status" value="4"/>
</dbReference>
<evidence type="ECO:0000256" key="3">
    <source>
        <dbReference type="ARBA" id="ARBA00022737"/>
    </source>
</evidence>
<evidence type="ECO:0000256" key="4">
    <source>
        <dbReference type="ARBA" id="ARBA00022771"/>
    </source>
</evidence>
<keyword evidence="5" id="KW-0862">Zinc</keyword>
<dbReference type="PANTHER" id="PTHR24394">
    <property type="entry name" value="ZINC FINGER PROTEIN"/>
    <property type="match status" value="1"/>
</dbReference>
<feature type="compositionally biased region" description="Basic and acidic residues" evidence="8">
    <location>
        <begin position="284"/>
        <end position="293"/>
    </location>
</feature>
<dbReference type="GO" id="GO:0000981">
    <property type="term" value="F:DNA-binding transcription factor activity, RNA polymerase II-specific"/>
    <property type="evidence" value="ECO:0007669"/>
    <property type="project" value="TreeGrafter"/>
</dbReference>
<feature type="domain" description="C2H2-type" evidence="9">
    <location>
        <begin position="396"/>
        <end position="430"/>
    </location>
</feature>
<sequence length="568" mass="65500">MESKTNLQYEYHLKSNEHNEANIGKLYKNFKPTKTYVHISDRKVPPRAIAVLPTVLQMRNGVISPRRPLPTYARFGPVRGINSVITHSEACNLISENMATKKPIFLLHRDTDFVNYIDVSDKDKSNWLGLLPLGNDSTANVWLYEEDDELYGYTLKLISARTPLAIGYSKEYAEKHGLPLEHLQMKISPDITSSTKHWWCHECRSKMGSASALQHHMDIYHTEQKSISRRRYRCKQCTNTFSRLFTLKRHMARNCFKKIKKNADENEQNNSRMISLPDIADQSRSTEDSRIPSDESFNNYTNGIDFNNLFDTDRIPNLDISGGSTSEADFNSYTILHREESSLPIVLDFTKFQNENDNLNNDERLKHKTSPPAINLIPCPTCNQTIERGSKRNHVRECPGLKFHCKCGRVFSSNQKLTYHMQSEHKPGDETKITKPSTEVHYKCEECQINFKRRGMLVNHLWRVHKTVSESVPLERRVRHYPCVACPKIYRTAAKRDRHVRTHHPGAETFRKQSIEGGVIACRPAVCYACPRQYATRAKLLQHVRANHPNLAPPKNMRKTSTKPSEVL</sequence>
<dbReference type="PANTHER" id="PTHR24394:SF44">
    <property type="entry name" value="ZINC FINGER PROTEIN 271-LIKE"/>
    <property type="match status" value="1"/>
</dbReference>
<feature type="region of interest" description="Disordered" evidence="8">
    <location>
        <begin position="266"/>
        <end position="297"/>
    </location>
</feature>
<dbReference type="Proteomes" id="UP001314205">
    <property type="component" value="Unassembled WGS sequence"/>
</dbReference>
<dbReference type="GO" id="GO:0008276">
    <property type="term" value="F:protein methyltransferase activity"/>
    <property type="evidence" value="ECO:0007669"/>
    <property type="project" value="UniProtKB-ARBA"/>
</dbReference>
<dbReference type="InterPro" id="IPR013087">
    <property type="entry name" value="Znf_C2H2_type"/>
</dbReference>
<dbReference type="InterPro" id="IPR036236">
    <property type="entry name" value="Znf_C2H2_sf"/>
</dbReference>
<feature type="domain" description="C2H2-type" evidence="9">
    <location>
        <begin position="442"/>
        <end position="465"/>
    </location>
</feature>
<evidence type="ECO:0000256" key="7">
    <source>
        <dbReference type="PROSITE-ProRule" id="PRU00042"/>
    </source>
</evidence>
<name>A0AAV1M1A6_9NEOP</name>
<evidence type="ECO:0000256" key="5">
    <source>
        <dbReference type="ARBA" id="ARBA00022833"/>
    </source>
</evidence>
<keyword evidence="4 7" id="KW-0863">Zinc-finger</keyword>
<dbReference type="GO" id="GO:0008757">
    <property type="term" value="F:S-adenosylmethionine-dependent methyltransferase activity"/>
    <property type="evidence" value="ECO:0007669"/>
    <property type="project" value="UniProtKB-ARBA"/>
</dbReference>
<dbReference type="SMART" id="SM00355">
    <property type="entry name" value="ZnF_C2H2"/>
    <property type="match status" value="6"/>
</dbReference>
<feature type="domain" description="C2H2-type" evidence="9">
    <location>
        <begin position="525"/>
        <end position="553"/>
    </location>
</feature>
<feature type="region of interest" description="Disordered" evidence="8">
    <location>
        <begin position="546"/>
        <end position="568"/>
    </location>
</feature>
<dbReference type="GO" id="GO:0008170">
    <property type="term" value="F:N-methyltransferase activity"/>
    <property type="evidence" value="ECO:0007669"/>
    <property type="project" value="UniProtKB-ARBA"/>
</dbReference>
<keyword evidence="6" id="KW-0539">Nucleus</keyword>
<evidence type="ECO:0000313" key="11">
    <source>
        <dbReference type="Proteomes" id="UP001314205"/>
    </source>
</evidence>
<evidence type="ECO:0000256" key="2">
    <source>
        <dbReference type="ARBA" id="ARBA00022723"/>
    </source>
</evidence>
<comment type="caution">
    <text evidence="10">The sequence shown here is derived from an EMBL/GenBank/DDBJ whole genome shotgun (WGS) entry which is preliminary data.</text>
</comment>
<evidence type="ECO:0000256" key="1">
    <source>
        <dbReference type="ARBA" id="ARBA00004123"/>
    </source>
</evidence>
<dbReference type="Pfam" id="PF21549">
    <property type="entry name" value="PRDM2_PR"/>
    <property type="match status" value="1"/>
</dbReference>
<proteinExistence type="predicted"/>
<organism evidence="10 11">
    <name type="scientific">Parnassius mnemosyne</name>
    <name type="common">clouded apollo</name>
    <dbReference type="NCBI Taxonomy" id="213953"/>
    <lineage>
        <taxon>Eukaryota</taxon>
        <taxon>Metazoa</taxon>
        <taxon>Ecdysozoa</taxon>
        <taxon>Arthropoda</taxon>
        <taxon>Hexapoda</taxon>
        <taxon>Insecta</taxon>
        <taxon>Pterygota</taxon>
        <taxon>Neoptera</taxon>
        <taxon>Endopterygota</taxon>
        <taxon>Lepidoptera</taxon>
        <taxon>Glossata</taxon>
        <taxon>Ditrysia</taxon>
        <taxon>Papilionoidea</taxon>
        <taxon>Papilionidae</taxon>
        <taxon>Parnassiinae</taxon>
        <taxon>Parnassini</taxon>
        <taxon>Parnassius</taxon>
        <taxon>Driopa</taxon>
    </lineage>
</organism>
<reference evidence="10 11" key="1">
    <citation type="submission" date="2023-11" db="EMBL/GenBank/DDBJ databases">
        <authorList>
            <person name="Hedman E."/>
            <person name="Englund M."/>
            <person name="Stromberg M."/>
            <person name="Nyberg Akerstrom W."/>
            <person name="Nylinder S."/>
            <person name="Jareborg N."/>
            <person name="Kallberg Y."/>
            <person name="Kronander E."/>
        </authorList>
    </citation>
    <scope>NUCLEOTIDE SEQUENCE [LARGE SCALE GENOMIC DNA]</scope>
</reference>
<comment type="subcellular location">
    <subcellularLocation>
        <location evidence="1">Nucleus</location>
    </subcellularLocation>
</comment>
<dbReference type="Gene3D" id="3.30.160.60">
    <property type="entry name" value="Classic Zinc Finger"/>
    <property type="match status" value="3"/>
</dbReference>
<accession>A0AAV1M1A6</accession>
<dbReference type="GO" id="GO:0005634">
    <property type="term" value="C:nucleus"/>
    <property type="evidence" value="ECO:0007669"/>
    <property type="project" value="UniProtKB-SubCell"/>
</dbReference>
<evidence type="ECO:0000256" key="8">
    <source>
        <dbReference type="SAM" id="MobiDB-lite"/>
    </source>
</evidence>
<dbReference type="InterPro" id="IPR046341">
    <property type="entry name" value="SET_dom_sf"/>
</dbReference>
<feature type="domain" description="C2H2-type" evidence="9">
    <location>
        <begin position="481"/>
        <end position="509"/>
    </location>
</feature>
<dbReference type="PROSITE" id="PS50157">
    <property type="entry name" value="ZINC_FINGER_C2H2_2"/>
    <property type="match status" value="6"/>
</dbReference>
<dbReference type="GO" id="GO:0008270">
    <property type="term" value="F:zinc ion binding"/>
    <property type="evidence" value="ECO:0007669"/>
    <property type="project" value="UniProtKB-KW"/>
</dbReference>
<keyword evidence="2" id="KW-0479">Metal-binding</keyword>
<feature type="domain" description="C2H2-type" evidence="9">
    <location>
        <begin position="198"/>
        <end position="226"/>
    </location>
</feature>
<evidence type="ECO:0000259" key="9">
    <source>
        <dbReference type="PROSITE" id="PS50157"/>
    </source>
</evidence>